<feature type="compositionally biased region" description="Basic and acidic residues" evidence="1">
    <location>
        <begin position="100"/>
        <end position="110"/>
    </location>
</feature>
<dbReference type="EMBL" id="CP049811">
    <property type="protein sequence ID" value="QIK40039.1"/>
    <property type="molecule type" value="Genomic_DNA"/>
</dbReference>
<gene>
    <name evidence="2" type="ORF">G8E03_04245</name>
</gene>
<dbReference type="Pfam" id="PF09538">
    <property type="entry name" value="FYDLN_acid"/>
    <property type="match status" value="1"/>
</dbReference>
<organism evidence="2 3">
    <name type="scientific">Pontivivens nitratireducens</name>
    <dbReference type="NCBI Taxonomy" id="2758038"/>
    <lineage>
        <taxon>Bacteria</taxon>
        <taxon>Pseudomonadati</taxon>
        <taxon>Pseudomonadota</taxon>
        <taxon>Alphaproteobacteria</taxon>
        <taxon>Rhodobacterales</taxon>
        <taxon>Paracoccaceae</taxon>
        <taxon>Pontivivens</taxon>
    </lineage>
</organism>
<feature type="compositionally biased region" description="Acidic residues" evidence="1">
    <location>
        <begin position="66"/>
        <end position="99"/>
    </location>
</feature>
<evidence type="ECO:0000313" key="3">
    <source>
        <dbReference type="Proteomes" id="UP000500791"/>
    </source>
</evidence>
<sequence length="110" mass="12000">MPEPEWGTKRLCPSCTTRFYDLNNDPTTCPNCGTVHELSAFTLTKSKGARAEAAKKEKAKAAAAEEVVDDVLDDDDDSDLEADDDTVLDDDDDDVSLDEIAEKANDNDDD</sequence>
<dbReference type="RefSeq" id="WP_166189017.1">
    <property type="nucleotide sequence ID" value="NZ_CP049811.1"/>
</dbReference>
<dbReference type="InterPro" id="IPR012644">
    <property type="entry name" value="CHP02300_FYDLN_acid"/>
</dbReference>
<dbReference type="KEGG" id="mon:G8E03_04245"/>
<dbReference type="NCBIfam" id="TIGR02300">
    <property type="entry name" value="FYDLN_acid"/>
    <property type="match status" value="1"/>
</dbReference>
<evidence type="ECO:0000256" key="1">
    <source>
        <dbReference type="SAM" id="MobiDB-lite"/>
    </source>
</evidence>
<evidence type="ECO:0000313" key="2">
    <source>
        <dbReference type="EMBL" id="QIK40039.1"/>
    </source>
</evidence>
<dbReference type="AlphaFoldDB" id="A0A6G7VJ21"/>
<keyword evidence="3" id="KW-1185">Reference proteome</keyword>
<reference evidence="2 3" key="1">
    <citation type="submission" date="2020-03" db="EMBL/GenBank/DDBJ databases">
        <title>Complete genome sequence of Monaibacterium sp. ALG8 with diverse plasmids.</title>
        <authorList>
            <person name="Sun C."/>
        </authorList>
    </citation>
    <scope>NUCLEOTIDE SEQUENCE [LARGE SCALE GENOMIC DNA]</scope>
    <source>
        <strain evidence="2 3">ALG8</strain>
    </source>
</reference>
<accession>A0A6G7VJ21</accession>
<protein>
    <submittedName>
        <fullName evidence="2">TIGR02300 family protein</fullName>
    </submittedName>
</protein>
<proteinExistence type="predicted"/>
<dbReference type="Proteomes" id="UP000500791">
    <property type="component" value="Chromosome"/>
</dbReference>
<feature type="region of interest" description="Disordered" evidence="1">
    <location>
        <begin position="58"/>
        <end position="110"/>
    </location>
</feature>
<name>A0A6G7VJ21_9RHOB</name>